<feature type="domain" description="SipL SPOCS" evidence="1">
    <location>
        <begin position="37"/>
        <end position="93"/>
    </location>
</feature>
<dbReference type="EMBL" id="CP034413">
    <property type="protein sequence ID" value="QCI57868.1"/>
    <property type="molecule type" value="Genomic_DNA"/>
</dbReference>
<dbReference type="InterPro" id="IPR024300">
    <property type="entry name" value="SipL_SPOCS_dom"/>
</dbReference>
<dbReference type="AlphaFoldDB" id="A0A4D7AK35"/>
<name>A0A4D7AK35_9FIRM</name>
<dbReference type="Proteomes" id="UP000298642">
    <property type="component" value="Chromosome"/>
</dbReference>
<feature type="domain" description="SipL SPOCS" evidence="1">
    <location>
        <begin position="192"/>
        <end position="261"/>
    </location>
</feature>
<protein>
    <submittedName>
        <fullName evidence="2">DUF3794 domain-containing protein</fullName>
    </submittedName>
</protein>
<sequence length="512" mass="56019">MELELKKACFDAYEAAGELTLTQEETAETIVPDYCPDIARIIETTGKVFLHSREMRDGRAEISGTVRVTVLYTPEGEGGIRTLEFAMPFTVETDGRSLPDCAALLADTEPELLETRMLNPRKVFTHCKLVTRLTGYQRRPLCFCTDAEAGPELCIEKKQEQQHAIVLTHIAEKDFTFSEQMDLSPGREGAAEILTSRVNSTVTETKIVGSKLLFKGIFTVSLLYRTADGRCCAASGELPFSQILEVEGAPEGAEPSVRLQFTGADLQVDGADAEGREIAVTLYLHATALLRQTQELTLLSDLYSTAYDLTYDAAPLELTSFREQFTRRQTVREVLEIGVVADSILALSVTCGAVSVSREGAGVVLRTGASVRALYLDEGGVPLVAERSIDVSCQLELPEDCRVAARAVCPEEVQGSLTDRGIEVRFPVDFRAEAAQRVKRVCVSAGKINTDAPKETTGAPSLVLRCLGKQETAWDLAKRYNTTIGVILAANQLETEGDISRDQLLLIPRKRT</sequence>
<reference evidence="3" key="1">
    <citation type="submission" date="2018-12" db="EMBL/GenBank/DDBJ databases">
        <title>Dusodibacter welbiota gen. nov., sp. nov., isolated from human faeces and emended description of the Oscillibacter genus.</title>
        <authorList>
            <person name="Le Roy T."/>
            <person name="Van der Smissen P."/>
            <person name="Delzenne N."/>
            <person name="Muccioli G."/>
            <person name="Collet J.F."/>
            <person name="Cani P.D."/>
        </authorList>
    </citation>
    <scope>NUCLEOTIDE SEQUENCE [LARGE SCALE GENOMIC DNA]</scope>
    <source>
        <strain evidence="3">J115</strain>
    </source>
</reference>
<proteinExistence type="predicted"/>
<dbReference type="RefSeq" id="WP_136890641.1">
    <property type="nucleotide sequence ID" value="NZ_CAUWCU010000005.1"/>
</dbReference>
<keyword evidence="3" id="KW-1185">Reference proteome</keyword>
<dbReference type="Gene3D" id="3.10.350.10">
    <property type="entry name" value="LysM domain"/>
    <property type="match status" value="1"/>
</dbReference>
<gene>
    <name evidence="2" type="ORF">EIO64_00315</name>
</gene>
<evidence type="ECO:0000313" key="3">
    <source>
        <dbReference type="Proteomes" id="UP000298642"/>
    </source>
</evidence>
<dbReference type="CDD" id="cd00118">
    <property type="entry name" value="LysM"/>
    <property type="match status" value="1"/>
</dbReference>
<dbReference type="Pfam" id="PF12673">
    <property type="entry name" value="SipL"/>
    <property type="match status" value="2"/>
</dbReference>
<evidence type="ECO:0000313" key="2">
    <source>
        <dbReference type="EMBL" id="QCI57868.1"/>
    </source>
</evidence>
<dbReference type="KEGG" id="obj:EIO64_00315"/>
<organism evidence="2 3">
    <name type="scientific">Dysosmobacter welbionis</name>
    <dbReference type="NCBI Taxonomy" id="2093857"/>
    <lineage>
        <taxon>Bacteria</taxon>
        <taxon>Bacillati</taxon>
        <taxon>Bacillota</taxon>
        <taxon>Clostridia</taxon>
        <taxon>Eubacteriales</taxon>
        <taxon>Oscillospiraceae</taxon>
        <taxon>Dysosmobacter</taxon>
    </lineage>
</organism>
<accession>A0A4D7AK35</accession>
<evidence type="ECO:0000259" key="1">
    <source>
        <dbReference type="Pfam" id="PF12673"/>
    </source>
</evidence>
<dbReference type="InterPro" id="IPR018392">
    <property type="entry name" value="LysM"/>
</dbReference>
<dbReference type="InterPro" id="IPR036779">
    <property type="entry name" value="LysM_dom_sf"/>
</dbReference>